<name>Q5YVS1_NOCFA</name>
<evidence type="ECO:0008006" key="4">
    <source>
        <dbReference type="Google" id="ProtNLM"/>
    </source>
</evidence>
<organism evidence="2 3">
    <name type="scientific">Nocardia farcinica (strain IFM 10152)</name>
    <dbReference type="NCBI Taxonomy" id="247156"/>
    <lineage>
        <taxon>Bacteria</taxon>
        <taxon>Bacillati</taxon>
        <taxon>Actinomycetota</taxon>
        <taxon>Actinomycetes</taxon>
        <taxon>Mycobacteriales</taxon>
        <taxon>Nocardiaceae</taxon>
        <taxon>Nocardia</taxon>
    </lineage>
</organism>
<feature type="compositionally biased region" description="Low complexity" evidence="1">
    <location>
        <begin position="92"/>
        <end position="116"/>
    </location>
</feature>
<reference evidence="2 3" key="1">
    <citation type="journal article" date="2004" name="Proc. Natl. Acad. Sci. U.S.A.">
        <title>The complete genomic sequence of Nocardia farcinica IFM 10152.</title>
        <authorList>
            <person name="Ishikawa J."/>
            <person name="Yamashita A."/>
            <person name="Mikami Y."/>
            <person name="Hoshino Y."/>
            <person name="Kurita H."/>
            <person name="Hotta K."/>
            <person name="Shiba T."/>
            <person name="Hattori M."/>
        </authorList>
    </citation>
    <scope>NUCLEOTIDE SEQUENCE [LARGE SCALE GENOMIC DNA]</scope>
    <source>
        <strain evidence="2 3">IFM 10152</strain>
    </source>
</reference>
<evidence type="ECO:0000313" key="3">
    <source>
        <dbReference type="Proteomes" id="UP000006820"/>
    </source>
</evidence>
<gene>
    <name evidence="2" type="ordered locus">NFA_28730</name>
</gene>
<accession>Q5YVS1</accession>
<dbReference type="AlphaFoldDB" id="Q5YVS1"/>
<dbReference type="HOGENOM" id="CLU_040797_0_0_11"/>
<feature type="region of interest" description="Disordered" evidence="1">
    <location>
        <begin position="83"/>
        <end position="117"/>
    </location>
</feature>
<dbReference type="Proteomes" id="UP000006820">
    <property type="component" value="Chromosome"/>
</dbReference>
<dbReference type="STRING" id="247156.NFA_28730"/>
<proteinExistence type="predicted"/>
<sequence length="512" mass="53831">MLTGCANNVLRLNPPSASAGRRCRSNVGQTPSDDTVTVFSTCTRPRSRADSGHHTTGRNMRTFRWSTPVGIAVAATVLVAGSACTNTPPPRTAQTTTTAPTTTTATPTPTSAGPVTVANPKHLPVSFGRGVMAWHCNQQFSGPGKPGPAVLRLSHNPNRAYEIPAPTVPNETVDQGDSDSCATTGEGSDLRVVYAATSFKASSGLEPEAHSLSLISYRLGQSAPATRVTVWSGRDRPVAVSLRGTASGVAVSFDIYGMNSPQVKGYEGTDLREAWSMPGTVAASTNKTYVVTTPGECTACPDKWVILAANGSVLHEPPTTIAVPLDLVTDYGYGLETPDGMLWFDEAAGRIPDGAAGALRNAGGLLPDPMTPMIVVKYSEAGKPMFKVLDRTTWQELLVVDADRTAGLRIDSVALYDGHLYIRNSSDSPVIRVSDSQVVAKGWQVLPVGRIGDTTVLAHAPAAIGSSNCVEDTLVLDGTSHHPGTPNVYGLSTCTEFTVVPDVDGMFPGPRY</sequence>
<dbReference type="eggNOG" id="ENOG5031Z3J">
    <property type="taxonomic scope" value="Bacteria"/>
</dbReference>
<dbReference type="EMBL" id="AP006618">
    <property type="protein sequence ID" value="BAD57720.1"/>
    <property type="molecule type" value="Genomic_DNA"/>
</dbReference>
<protein>
    <recommendedName>
        <fullName evidence="4">Lipoprotein</fullName>
    </recommendedName>
</protein>
<dbReference type="KEGG" id="nfa:NFA_28730"/>
<evidence type="ECO:0000256" key="1">
    <source>
        <dbReference type="SAM" id="MobiDB-lite"/>
    </source>
</evidence>
<keyword evidence="3" id="KW-1185">Reference proteome</keyword>
<evidence type="ECO:0000313" key="2">
    <source>
        <dbReference type="EMBL" id="BAD57720.1"/>
    </source>
</evidence>